<comment type="caution">
    <text evidence="2">The sequence shown here is derived from an EMBL/GenBank/DDBJ whole genome shotgun (WGS) entry which is preliminary data.</text>
</comment>
<name>A0A7W5V984_9ACTN</name>
<feature type="signal peptide" evidence="1">
    <location>
        <begin position="1"/>
        <end position="24"/>
    </location>
</feature>
<keyword evidence="1" id="KW-0732">Signal</keyword>
<evidence type="ECO:0000313" key="2">
    <source>
        <dbReference type="EMBL" id="MBB3730481.1"/>
    </source>
</evidence>
<dbReference type="RefSeq" id="WP_183655231.1">
    <property type="nucleotide sequence ID" value="NZ_BAAAXX010000160.1"/>
</dbReference>
<dbReference type="GeneID" id="95396321"/>
<accession>A0A7W5V984</accession>
<organism evidence="2 3">
    <name type="scientific">Nonomuraea dietziae</name>
    <dbReference type="NCBI Taxonomy" id="65515"/>
    <lineage>
        <taxon>Bacteria</taxon>
        <taxon>Bacillati</taxon>
        <taxon>Actinomycetota</taxon>
        <taxon>Actinomycetes</taxon>
        <taxon>Streptosporangiales</taxon>
        <taxon>Streptosporangiaceae</taxon>
        <taxon>Nonomuraea</taxon>
    </lineage>
</organism>
<gene>
    <name evidence="2" type="ORF">FHR33_006341</name>
</gene>
<feature type="chain" id="PRO_5039409055" evidence="1">
    <location>
        <begin position="25"/>
        <end position="283"/>
    </location>
</feature>
<protein>
    <submittedName>
        <fullName evidence="2">Uncharacterized protein</fullName>
    </submittedName>
</protein>
<keyword evidence="3" id="KW-1185">Reference proteome</keyword>
<dbReference type="EMBL" id="JACIBV010000001">
    <property type="protein sequence ID" value="MBB3730481.1"/>
    <property type="molecule type" value="Genomic_DNA"/>
</dbReference>
<sequence>MRLLALTASACLCAALSATGAASAAAVPAGAPGTVPATVPATAPATVPAAVPAGLPAAGAAAAAAAKVAYGFAWSDGKGVLRVTPAKATLVKEHGVLRYKLKAVAGAKEVRLDYTKSAYSRVTVACDLVETEGRVALDAKGLGRTKCTPADLAFTLQRGPAPFKVEYSGAKAVKVSEFLTDWGNPRSAFGTIKRVNDTTVSFKGIKLGYTHAIGFYRVTAKCSSGWLTGKPVNASRDGLGQKPCTAADFTKVLKAQKHPVLVKADYNPLSGELIEVWEVYGDA</sequence>
<dbReference type="AlphaFoldDB" id="A0A7W5V984"/>
<evidence type="ECO:0000256" key="1">
    <source>
        <dbReference type="SAM" id="SignalP"/>
    </source>
</evidence>
<proteinExistence type="predicted"/>
<evidence type="ECO:0000313" key="3">
    <source>
        <dbReference type="Proteomes" id="UP000579945"/>
    </source>
</evidence>
<dbReference type="Proteomes" id="UP000579945">
    <property type="component" value="Unassembled WGS sequence"/>
</dbReference>
<reference evidence="2 3" key="1">
    <citation type="submission" date="2020-08" db="EMBL/GenBank/DDBJ databases">
        <title>Sequencing the genomes of 1000 actinobacteria strains.</title>
        <authorList>
            <person name="Klenk H.-P."/>
        </authorList>
    </citation>
    <scope>NUCLEOTIDE SEQUENCE [LARGE SCALE GENOMIC DNA]</scope>
    <source>
        <strain evidence="2 3">DSM 44320</strain>
    </source>
</reference>